<dbReference type="GO" id="GO:0000976">
    <property type="term" value="F:transcription cis-regulatory region binding"/>
    <property type="evidence" value="ECO:0007669"/>
    <property type="project" value="TreeGrafter"/>
</dbReference>
<keyword evidence="7" id="KW-1185">Reference proteome</keyword>
<dbReference type="PROSITE" id="PS50931">
    <property type="entry name" value="HTH_LYSR"/>
    <property type="match status" value="1"/>
</dbReference>
<comment type="similarity">
    <text evidence="1">Belongs to the LysR transcriptional regulatory family.</text>
</comment>
<dbReference type="Pfam" id="PF00126">
    <property type="entry name" value="HTH_1"/>
    <property type="match status" value="1"/>
</dbReference>
<dbReference type="Gene3D" id="1.10.10.10">
    <property type="entry name" value="Winged helix-like DNA-binding domain superfamily/Winged helix DNA-binding domain"/>
    <property type="match status" value="1"/>
</dbReference>
<dbReference type="EMBL" id="HE717023">
    <property type="protein sequence ID" value="CCG43660.1"/>
    <property type="molecule type" value="Genomic_DNA"/>
</dbReference>
<evidence type="ECO:0000256" key="1">
    <source>
        <dbReference type="ARBA" id="ARBA00009437"/>
    </source>
</evidence>
<dbReference type="CDD" id="cd05466">
    <property type="entry name" value="PBP2_LTTR_substrate"/>
    <property type="match status" value="1"/>
</dbReference>
<dbReference type="InterPro" id="IPR036388">
    <property type="entry name" value="WH-like_DNA-bd_sf"/>
</dbReference>
<dbReference type="Pfam" id="PF03466">
    <property type="entry name" value="LysR_substrate"/>
    <property type="match status" value="1"/>
</dbReference>
<organism evidence="6 7">
    <name type="scientific">Halobacillus halophilus (strain ATCC 35676 / DSM 2266 / JCM 20832 / KCTC 3685 / LMG 17431 / NBRC 102448 / NCIMB 2269)</name>
    <name type="common">Sporosarcina halophila</name>
    <dbReference type="NCBI Taxonomy" id="866895"/>
    <lineage>
        <taxon>Bacteria</taxon>
        <taxon>Bacillati</taxon>
        <taxon>Bacillota</taxon>
        <taxon>Bacilli</taxon>
        <taxon>Bacillales</taxon>
        <taxon>Bacillaceae</taxon>
        <taxon>Halobacillus</taxon>
    </lineage>
</organism>
<sequence length="291" mass="33304">MKIEDYELLLQLHRIKTIRGTAKKILISQPAITQRLKYIESHFGGVIFLRTPKQLVLTALGETVLKHAEEVVKREADFCDHLLQQDGNRVAGTLSIGASSLFSQHFLPGVLESFTKKYPSVTIDLVTGVSDEIRDSSGQFHVCIVRGEAIRTMVSHHLFEDPLHLMDTRPLHEDIARPLIEFKSDPAFQKVLEEWMAIQPQPAFNRSIKVDQFETAKQLMKRGLGMAVLPESVSRDLKDFYSIPLEVDNRPLSRNTWVCYQEGLRQLLQVDAFIHELEKTRWFEEEGKGID</sequence>
<evidence type="ECO:0000256" key="2">
    <source>
        <dbReference type="ARBA" id="ARBA00023015"/>
    </source>
</evidence>
<dbReference type="InterPro" id="IPR036390">
    <property type="entry name" value="WH_DNA-bd_sf"/>
</dbReference>
<keyword evidence="2" id="KW-0805">Transcription regulation</keyword>
<keyword evidence="3" id="KW-0238">DNA-binding</keyword>
<dbReference type="SUPFAM" id="SSF46785">
    <property type="entry name" value="Winged helix' DNA-binding domain"/>
    <property type="match status" value="1"/>
</dbReference>
<gene>
    <name evidence="6" type="ordered locus">HBHAL_1283</name>
</gene>
<name>I0JHP2_HALH3</name>
<dbReference type="GO" id="GO:0003700">
    <property type="term" value="F:DNA-binding transcription factor activity"/>
    <property type="evidence" value="ECO:0007669"/>
    <property type="project" value="InterPro"/>
</dbReference>
<dbReference type="STRING" id="866895.HBHAL_1283"/>
<dbReference type="PANTHER" id="PTHR30126">
    <property type="entry name" value="HTH-TYPE TRANSCRIPTIONAL REGULATOR"/>
    <property type="match status" value="1"/>
</dbReference>
<accession>I0JHP2</accession>
<dbReference type="RefSeq" id="WP_014641567.1">
    <property type="nucleotide sequence ID" value="NC_017668.1"/>
</dbReference>
<feature type="domain" description="HTH lysR-type" evidence="5">
    <location>
        <begin position="1"/>
        <end position="58"/>
    </location>
</feature>
<dbReference type="PATRIC" id="fig|866895.3.peg.283"/>
<proteinExistence type="inferred from homology"/>
<evidence type="ECO:0000256" key="4">
    <source>
        <dbReference type="ARBA" id="ARBA00023163"/>
    </source>
</evidence>
<dbReference type="HOGENOM" id="CLU_039613_6_2_9"/>
<dbReference type="PANTHER" id="PTHR30126:SF78">
    <property type="entry name" value="HTH LYSR-TYPE DOMAIN-CONTAINING PROTEIN"/>
    <property type="match status" value="1"/>
</dbReference>
<dbReference type="SUPFAM" id="SSF53850">
    <property type="entry name" value="Periplasmic binding protein-like II"/>
    <property type="match status" value="1"/>
</dbReference>
<dbReference type="eggNOG" id="COG0583">
    <property type="taxonomic scope" value="Bacteria"/>
</dbReference>
<evidence type="ECO:0000256" key="3">
    <source>
        <dbReference type="ARBA" id="ARBA00023125"/>
    </source>
</evidence>
<reference evidence="6 7" key="1">
    <citation type="journal article" date="2013" name="Environ. Microbiol.">
        <title>Chloride and organic osmolytes: a hybrid strategy to cope with elevated salinities by the moderately halophilic, chloride-dependent bacterium Halobacillus halophilus.</title>
        <authorList>
            <person name="Saum S.H."/>
            <person name="Pfeiffer F."/>
            <person name="Palm P."/>
            <person name="Rampp M."/>
            <person name="Schuster S.C."/>
            <person name="Muller V."/>
            <person name="Oesterhelt D."/>
        </authorList>
    </citation>
    <scope>NUCLEOTIDE SEQUENCE [LARGE SCALE GENOMIC DNA]</scope>
    <source>
        <strain evidence="7">ATCC 35676 / DSM 2266 / JCM 20832 / KCTC 3685 / LMG 17431 / NBRC 102448 / NCIMB 2269</strain>
    </source>
</reference>
<dbReference type="AlphaFoldDB" id="I0JHP2"/>
<keyword evidence="4" id="KW-0804">Transcription</keyword>
<protein>
    <submittedName>
        <fullName evidence="6">LysR family transcription regulator</fullName>
    </submittedName>
</protein>
<dbReference type="InterPro" id="IPR005119">
    <property type="entry name" value="LysR_subst-bd"/>
</dbReference>
<dbReference type="KEGG" id="hhd:HBHAL_1283"/>
<dbReference type="Proteomes" id="UP000007397">
    <property type="component" value="Chromosome"/>
</dbReference>
<evidence type="ECO:0000313" key="7">
    <source>
        <dbReference type="Proteomes" id="UP000007397"/>
    </source>
</evidence>
<dbReference type="InterPro" id="IPR000847">
    <property type="entry name" value="LysR_HTH_N"/>
</dbReference>
<evidence type="ECO:0000259" key="5">
    <source>
        <dbReference type="PROSITE" id="PS50931"/>
    </source>
</evidence>
<dbReference type="Gene3D" id="3.40.190.290">
    <property type="match status" value="1"/>
</dbReference>
<evidence type="ECO:0000313" key="6">
    <source>
        <dbReference type="EMBL" id="CCG43660.1"/>
    </source>
</evidence>